<feature type="compositionally biased region" description="Acidic residues" evidence="1">
    <location>
        <begin position="19"/>
        <end position="32"/>
    </location>
</feature>
<reference evidence="2" key="1">
    <citation type="submission" date="2019-03" db="EMBL/GenBank/DDBJ databases">
        <authorList>
            <person name="Mank J."/>
            <person name="Almeida P."/>
        </authorList>
    </citation>
    <scope>NUCLEOTIDE SEQUENCE</scope>
    <source>
        <strain evidence="2">78183</strain>
    </source>
</reference>
<feature type="compositionally biased region" description="Basic and acidic residues" evidence="1">
    <location>
        <begin position="43"/>
        <end position="62"/>
    </location>
</feature>
<feature type="compositionally biased region" description="Low complexity" evidence="1">
    <location>
        <begin position="316"/>
        <end position="332"/>
    </location>
</feature>
<feature type="region of interest" description="Disordered" evidence="1">
    <location>
        <begin position="316"/>
        <end position="343"/>
    </location>
</feature>
<dbReference type="PANTHER" id="PTHR33922:SF2">
    <property type="entry name" value="OS07G0589600 PROTEIN"/>
    <property type="match status" value="1"/>
</dbReference>
<feature type="compositionally biased region" description="Basic and acidic residues" evidence="1">
    <location>
        <begin position="1"/>
        <end position="18"/>
    </location>
</feature>
<dbReference type="PANTHER" id="PTHR33922">
    <property type="entry name" value="OS01G0888066 PROTEIN-RELATED"/>
    <property type="match status" value="1"/>
</dbReference>
<name>A0A6N2M482_SALVM</name>
<evidence type="ECO:0000313" key="2">
    <source>
        <dbReference type="EMBL" id="VFU48362.1"/>
    </source>
</evidence>
<protein>
    <submittedName>
        <fullName evidence="2">Uncharacterized protein</fullName>
    </submittedName>
</protein>
<accession>A0A6N2M482</accession>
<gene>
    <name evidence="2" type="ORF">SVIM_LOCUS316088</name>
</gene>
<organism evidence="2">
    <name type="scientific">Salix viminalis</name>
    <name type="common">Common osier</name>
    <name type="synonym">Basket willow</name>
    <dbReference type="NCBI Taxonomy" id="40686"/>
    <lineage>
        <taxon>Eukaryota</taxon>
        <taxon>Viridiplantae</taxon>
        <taxon>Streptophyta</taxon>
        <taxon>Embryophyta</taxon>
        <taxon>Tracheophyta</taxon>
        <taxon>Spermatophyta</taxon>
        <taxon>Magnoliopsida</taxon>
        <taxon>eudicotyledons</taxon>
        <taxon>Gunneridae</taxon>
        <taxon>Pentapetalae</taxon>
        <taxon>rosids</taxon>
        <taxon>fabids</taxon>
        <taxon>Malpighiales</taxon>
        <taxon>Salicaceae</taxon>
        <taxon>Saliceae</taxon>
        <taxon>Salix</taxon>
    </lineage>
</organism>
<feature type="region of interest" description="Disordered" evidence="1">
    <location>
        <begin position="142"/>
        <end position="163"/>
    </location>
</feature>
<dbReference type="EMBL" id="CAADRP010001696">
    <property type="protein sequence ID" value="VFU48362.1"/>
    <property type="molecule type" value="Genomic_DNA"/>
</dbReference>
<feature type="region of interest" description="Disordered" evidence="1">
    <location>
        <begin position="1"/>
        <end position="73"/>
    </location>
</feature>
<evidence type="ECO:0000256" key="1">
    <source>
        <dbReference type="SAM" id="MobiDB-lite"/>
    </source>
</evidence>
<feature type="region of interest" description="Disordered" evidence="1">
    <location>
        <begin position="265"/>
        <end position="284"/>
    </location>
</feature>
<proteinExistence type="predicted"/>
<feature type="compositionally biased region" description="Basic and acidic residues" evidence="1">
    <location>
        <begin position="334"/>
        <end position="343"/>
    </location>
</feature>
<feature type="compositionally biased region" description="Basic and acidic residues" evidence="1">
    <location>
        <begin position="274"/>
        <end position="284"/>
    </location>
</feature>
<sequence length="396" mass="43641">MAARSLEEKWEQPDRRAQDEEDQDQEEEEEESLSLSDLPVKMVKGEKSQAARDQEAHQETKPNQENSSFGAIIRGGDGSLSNKSYMCAADDIFFQGQILPLRLSVSSESGVNRFKNGISLNPCQCLSRSESMDHNSLGGLTSFSSRSSSSRSHFSTSSSSSTSTAIARTRMIKPIIQNQFLAHPSPKPQIRLSIASLGNAASSKPRNSSIWDLFRLGLLRTPEIELQDLKARNSVSRNSSSSSSNSSINKCSRIYVSNGSSKSSWKIRNVSRHSSTDSGRKMEKQGLLEKSGGLLSGCSCSVSAEKPVPLKSNIAVVKSSSSRSRSAGNGNNDKSGRGSMEVEEKVQELKMKKRMVHKQQDGKQALSRHRTFEWIKQLSHANTYLDHEEEAVCLEF</sequence>
<dbReference type="AlphaFoldDB" id="A0A6N2M482"/>